<comment type="caution">
    <text evidence="7">The sequence shown here is derived from an EMBL/GenBank/DDBJ whole genome shotgun (WGS) entry which is preliminary data.</text>
</comment>
<dbReference type="SUPFAM" id="SSF53474">
    <property type="entry name" value="alpha/beta-Hydrolases"/>
    <property type="match status" value="1"/>
</dbReference>
<dbReference type="Proteomes" id="UP001458880">
    <property type="component" value="Unassembled WGS sequence"/>
</dbReference>
<comment type="similarity">
    <text evidence="2 4">Belongs to the AB hydrolase superfamily. Lipase family.</text>
</comment>
<sequence length="334" mass="37161">MMKLSLFLLLSVVAFAATKPASPSEYDLEEGYFWIPDEQGRLHLVNTNIVPTFFEPIDSNNITFALFTRTNIDNPVYFHPHELDVLIASGLFDTSRPTLFNTHGWTGDGYSVHLIEVKDTLLAKHDFNVINIDWGGPASTFYTQAIQYINPMGDMIGEFINSLSDYYQYDHSQMGIMGHSLGGQLIGRVGYACQGRLAYIIALDPAYPAFSTDILENKLDKSDAQYVQVIHANSGFLGYPDSIGHADFHPNGGVKQTGCGPDIIGTCSHFLIKDMIAESYVNTYLSWRCDSYADFLAGLCEDNETGYWGGWPVDTQSSGDYYLTTNGEPPFIIQ</sequence>
<dbReference type="InterPro" id="IPR000734">
    <property type="entry name" value="TAG_lipase"/>
</dbReference>
<evidence type="ECO:0000256" key="3">
    <source>
        <dbReference type="ARBA" id="ARBA00022525"/>
    </source>
</evidence>
<evidence type="ECO:0000256" key="5">
    <source>
        <dbReference type="SAM" id="SignalP"/>
    </source>
</evidence>
<dbReference type="GO" id="GO:0016298">
    <property type="term" value="F:lipase activity"/>
    <property type="evidence" value="ECO:0007669"/>
    <property type="project" value="InterPro"/>
</dbReference>
<feature type="signal peptide" evidence="5">
    <location>
        <begin position="1"/>
        <end position="16"/>
    </location>
</feature>
<organism evidence="7 8">
    <name type="scientific">Popillia japonica</name>
    <name type="common">Japanese beetle</name>
    <dbReference type="NCBI Taxonomy" id="7064"/>
    <lineage>
        <taxon>Eukaryota</taxon>
        <taxon>Metazoa</taxon>
        <taxon>Ecdysozoa</taxon>
        <taxon>Arthropoda</taxon>
        <taxon>Hexapoda</taxon>
        <taxon>Insecta</taxon>
        <taxon>Pterygota</taxon>
        <taxon>Neoptera</taxon>
        <taxon>Endopterygota</taxon>
        <taxon>Coleoptera</taxon>
        <taxon>Polyphaga</taxon>
        <taxon>Scarabaeiformia</taxon>
        <taxon>Scarabaeidae</taxon>
        <taxon>Rutelinae</taxon>
        <taxon>Popillia</taxon>
    </lineage>
</organism>
<evidence type="ECO:0000259" key="6">
    <source>
        <dbReference type="Pfam" id="PF00151"/>
    </source>
</evidence>
<feature type="chain" id="PRO_5043576015" evidence="5">
    <location>
        <begin position="17"/>
        <end position="334"/>
    </location>
</feature>
<dbReference type="Pfam" id="PF00151">
    <property type="entry name" value="Lipase"/>
    <property type="match status" value="1"/>
</dbReference>
<dbReference type="GO" id="GO:0005615">
    <property type="term" value="C:extracellular space"/>
    <property type="evidence" value="ECO:0007669"/>
    <property type="project" value="TreeGrafter"/>
</dbReference>
<comment type="subcellular location">
    <subcellularLocation>
        <location evidence="1">Secreted</location>
    </subcellularLocation>
</comment>
<dbReference type="PRINTS" id="PR00821">
    <property type="entry name" value="TAGLIPASE"/>
</dbReference>
<dbReference type="PANTHER" id="PTHR11610">
    <property type="entry name" value="LIPASE"/>
    <property type="match status" value="1"/>
</dbReference>
<dbReference type="AlphaFoldDB" id="A0AAW1NLD6"/>
<keyword evidence="5" id="KW-0732">Signal</keyword>
<dbReference type="GO" id="GO:0016042">
    <property type="term" value="P:lipid catabolic process"/>
    <property type="evidence" value="ECO:0007669"/>
    <property type="project" value="TreeGrafter"/>
</dbReference>
<name>A0AAW1NLD6_POPJA</name>
<evidence type="ECO:0000256" key="2">
    <source>
        <dbReference type="ARBA" id="ARBA00010701"/>
    </source>
</evidence>
<dbReference type="InterPro" id="IPR029058">
    <property type="entry name" value="AB_hydrolase_fold"/>
</dbReference>
<evidence type="ECO:0000313" key="7">
    <source>
        <dbReference type="EMBL" id="KAK9758787.1"/>
    </source>
</evidence>
<dbReference type="Gene3D" id="3.40.50.1820">
    <property type="entry name" value="alpha/beta hydrolase"/>
    <property type="match status" value="1"/>
</dbReference>
<reference evidence="7 8" key="1">
    <citation type="journal article" date="2024" name="BMC Genomics">
        <title>De novo assembly and annotation of Popillia japonica's genome with initial clues to its potential as an invasive pest.</title>
        <authorList>
            <person name="Cucini C."/>
            <person name="Boschi S."/>
            <person name="Funari R."/>
            <person name="Cardaioli E."/>
            <person name="Iannotti N."/>
            <person name="Marturano G."/>
            <person name="Paoli F."/>
            <person name="Bruttini M."/>
            <person name="Carapelli A."/>
            <person name="Frati F."/>
            <person name="Nardi F."/>
        </authorList>
    </citation>
    <scope>NUCLEOTIDE SEQUENCE [LARGE SCALE GENOMIC DNA]</scope>
    <source>
        <strain evidence="7">DMR45628</strain>
    </source>
</reference>
<proteinExistence type="inferred from homology"/>
<evidence type="ECO:0000256" key="1">
    <source>
        <dbReference type="ARBA" id="ARBA00004613"/>
    </source>
</evidence>
<feature type="domain" description="Lipase" evidence="6">
    <location>
        <begin position="59"/>
        <end position="331"/>
    </location>
</feature>
<dbReference type="EMBL" id="JASPKY010000003">
    <property type="protein sequence ID" value="KAK9758787.1"/>
    <property type="molecule type" value="Genomic_DNA"/>
</dbReference>
<gene>
    <name evidence="7" type="ORF">QE152_g377</name>
</gene>
<keyword evidence="3" id="KW-0964">Secreted</keyword>
<keyword evidence="8" id="KW-1185">Reference proteome</keyword>
<evidence type="ECO:0000256" key="4">
    <source>
        <dbReference type="RuleBase" id="RU004262"/>
    </source>
</evidence>
<dbReference type="PANTHER" id="PTHR11610:SF190">
    <property type="entry name" value="VITELLOGENIN-3-LIKE PROTEIN"/>
    <property type="match status" value="1"/>
</dbReference>
<evidence type="ECO:0000313" key="8">
    <source>
        <dbReference type="Proteomes" id="UP001458880"/>
    </source>
</evidence>
<dbReference type="InterPro" id="IPR013818">
    <property type="entry name" value="Lipase"/>
</dbReference>
<protein>
    <submittedName>
        <fullName evidence="7">Lipase</fullName>
    </submittedName>
</protein>
<accession>A0AAW1NLD6</accession>